<evidence type="ECO:0000256" key="1">
    <source>
        <dbReference type="SAM" id="MobiDB-lite"/>
    </source>
</evidence>
<accession>A0A016UR90</accession>
<organism evidence="2 3">
    <name type="scientific">Ancylostoma ceylanicum</name>
    <dbReference type="NCBI Taxonomy" id="53326"/>
    <lineage>
        <taxon>Eukaryota</taxon>
        <taxon>Metazoa</taxon>
        <taxon>Ecdysozoa</taxon>
        <taxon>Nematoda</taxon>
        <taxon>Chromadorea</taxon>
        <taxon>Rhabditida</taxon>
        <taxon>Rhabditina</taxon>
        <taxon>Rhabditomorpha</taxon>
        <taxon>Strongyloidea</taxon>
        <taxon>Ancylostomatidae</taxon>
        <taxon>Ancylostomatinae</taxon>
        <taxon>Ancylostoma</taxon>
    </lineage>
</organism>
<feature type="region of interest" description="Disordered" evidence="1">
    <location>
        <begin position="1"/>
        <end position="40"/>
    </location>
</feature>
<evidence type="ECO:0000313" key="3">
    <source>
        <dbReference type="Proteomes" id="UP000024635"/>
    </source>
</evidence>
<dbReference type="AlphaFoldDB" id="A0A016UR90"/>
<comment type="caution">
    <text evidence="2">The sequence shown here is derived from an EMBL/GenBank/DDBJ whole genome shotgun (WGS) entry which is preliminary data.</text>
</comment>
<evidence type="ECO:0000313" key="2">
    <source>
        <dbReference type="EMBL" id="EYC17431.1"/>
    </source>
</evidence>
<feature type="compositionally biased region" description="Basic and acidic residues" evidence="1">
    <location>
        <begin position="25"/>
        <end position="36"/>
    </location>
</feature>
<dbReference type="EMBL" id="JARK01001366">
    <property type="protein sequence ID" value="EYC17431.1"/>
    <property type="molecule type" value="Genomic_DNA"/>
</dbReference>
<sequence>MAAQVNEDELLRSPDVDSQDEMDRDELHTDDGENKESVSNFQRCCRRPQLTLSSWEWALLRPKTQPI</sequence>
<proteinExistence type="predicted"/>
<name>A0A016UR90_9BILA</name>
<dbReference type="Proteomes" id="UP000024635">
    <property type="component" value="Unassembled WGS sequence"/>
</dbReference>
<protein>
    <submittedName>
        <fullName evidence="2">Uncharacterized protein</fullName>
    </submittedName>
</protein>
<keyword evidence="3" id="KW-1185">Reference proteome</keyword>
<gene>
    <name evidence="2" type="primary">Acey_s0030.g2046</name>
    <name evidence="2" type="ORF">Y032_0030g2046</name>
</gene>
<reference evidence="3" key="1">
    <citation type="journal article" date="2015" name="Nat. Genet.">
        <title>The genome and transcriptome of the zoonotic hookworm Ancylostoma ceylanicum identify infection-specific gene families.</title>
        <authorList>
            <person name="Schwarz E.M."/>
            <person name="Hu Y."/>
            <person name="Antoshechkin I."/>
            <person name="Miller M.M."/>
            <person name="Sternberg P.W."/>
            <person name="Aroian R.V."/>
        </authorList>
    </citation>
    <scope>NUCLEOTIDE SEQUENCE</scope>
    <source>
        <strain evidence="3">HY135</strain>
    </source>
</reference>